<feature type="compositionally biased region" description="Basic and acidic residues" evidence="1">
    <location>
        <begin position="8"/>
        <end position="23"/>
    </location>
</feature>
<organism evidence="2 3">
    <name type="scientific">Brassica cretica</name>
    <name type="common">Mustard</name>
    <dbReference type="NCBI Taxonomy" id="69181"/>
    <lineage>
        <taxon>Eukaryota</taxon>
        <taxon>Viridiplantae</taxon>
        <taxon>Streptophyta</taxon>
        <taxon>Embryophyta</taxon>
        <taxon>Tracheophyta</taxon>
        <taxon>Spermatophyta</taxon>
        <taxon>Magnoliopsida</taxon>
        <taxon>eudicotyledons</taxon>
        <taxon>Gunneridae</taxon>
        <taxon>Pentapetalae</taxon>
        <taxon>rosids</taxon>
        <taxon>malvids</taxon>
        <taxon>Brassicales</taxon>
        <taxon>Brassicaceae</taxon>
        <taxon>Brassiceae</taxon>
        <taxon>Brassica</taxon>
    </lineage>
</organism>
<dbReference type="AlphaFoldDB" id="A0A8S9QTD5"/>
<evidence type="ECO:0000313" key="2">
    <source>
        <dbReference type="EMBL" id="KAF3541484.1"/>
    </source>
</evidence>
<protein>
    <submittedName>
        <fullName evidence="2">Uncharacterized protein</fullName>
    </submittedName>
</protein>
<name>A0A8S9QTD5_BRACR</name>
<proteinExistence type="predicted"/>
<reference evidence="2" key="1">
    <citation type="submission" date="2019-12" db="EMBL/GenBank/DDBJ databases">
        <title>Genome sequencing and annotation of Brassica cretica.</title>
        <authorList>
            <person name="Studholme D.J."/>
            <person name="Sarris P."/>
        </authorList>
    </citation>
    <scope>NUCLEOTIDE SEQUENCE</scope>
    <source>
        <strain evidence="2">PFS-109/04</strain>
        <tissue evidence="2">Leaf</tissue>
    </source>
</reference>
<gene>
    <name evidence="2" type="ORF">F2Q69_00022645</name>
</gene>
<accession>A0A8S9QTD5</accession>
<comment type="caution">
    <text evidence="2">The sequence shown here is derived from an EMBL/GenBank/DDBJ whole genome shotgun (WGS) entry which is preliminary data.</text>
</comment>
<dbReference type="EMBL" id="QGKX02001290">
    <property type="protein sequence ID" value="KAF3541484.1"/>
    <property type="molecule type" value="Genomic_DNA"/>
</dbReference>
<sequence>MSEVAWNRQEHEQLEAVGDRLGADDGERMQEREWHLFSHNSHPFAPWAVPTPSLYKYKALGLEEMDTRLREKEKEKEKEMAPGERKPKDLTWIVVKLRNREDSGHGKMCGVWDLTWIVVKLRNREDSGHGKMFRDDLEESGDFGVFWSLLSGELHIRVRCLAIDGDLPTVILSSYFDTRYRYELDFECHRFEVKQHPIADVMPFLLTSGLSASREEAVEEMKDCRSTVHHYRRSTVMPEYGLSIFYDRLKPSSNHKLPEYPWTTRNPIYVIYKPLLTATLSKLSFILVLDPPVRFMVQIGYEG</sequence>
<evidence type="ECO:0000256" key="1">
    <source>
        <dbReference type="SAM" id="MobiDB-lite"/>
    </source>
</evidence>
<dbReference type="Proteomes" id="UP000712600">
    <property type="component" value="Unassembled WGS sequence"/>
</dbReference>
<evidence type="ECO:0000313" key="3">
    <source>
        <dbReference type="Proteomes" id="UP000712600"/>
    </source>
</evidence>
<feature type="region of interest" description="Disordered" evidence="1">
    <location>
        <begin position="1"/>
        <end position="23"/>
    </location>
</feature>